<dbReference type="HOGENOM" id="CLU_958500_0_0_2"/>
<dbReference type="STRING" id="877455.Metbo_1620"/>
<dbReference type="OrthoDB" id="78231at2157"/>
<dbReference type="Gene3D" id="3.30.110.70">
    <property type="entry name" value="Hypothetical protein apc22750. Chain B"/>
    <property type="match status" value="1"/>
</dbReference>
<reference evidence="2 3" key="2">
    <citation type="journal article" date="2014" name="Int. J. Syst. Evol. Microbiol.">
        <title>Methanobacterium paludis sp. nov. and a novel strain of Methanobacterium lacus isolated from northern peatlands.</title>
        <authorList>
            <person name="Cadillo-Quiroz H."/>
            <person name="Brauer S.L."/>
            <person name="Goodson N."/>
            <person name="Yavitt J.B."/>
            <person name="Zinder S.H."/>
        </authorList>
    </citation>
    <scope>NUCLEOTIDE SEQUENCE [LARGE SCALE GENOMIC DNA]</scope>
    <source>
        <strain evidence="2 3">AL-21</strain>
    </source>
</reference>
<feature type="transmembrane region" description="Helical" evidence="1">
    <location>
        <begin position="15"/>
        <end position="48"/>
    </location>
</feature>
<dbReference type="AlphaFoldDB" id="F0T996"/>
<gene>
    <name evidence="2" type="ordered locus">Metbo_1620</name>
</gene>
<dbReference type="Pfam" id="PF01906">
    <property type="entry name" value="YbjQ_1"/>
    <property type="match status" value="1"/>
</dbReference>
<sequence>MVATVKNLKEKRWGYIAVLAGFLVGFTSAYFCILWHLVIFGFNIMYIISPLIAGVVETLIARQKYGKSTGAISALITFILINIYGWFLPASVIDPTKEPATLSLITIIAIILTLQAAFPTLVNYILMVTAVGFVKKIIGFLLYIPRRLMGKGVKPEESIQIDTATPGVDEKFLDDLPIPILSIAADISKIEKYMGMVSGEAVATERESEGTIEKLTSIIEPVELGDYDMASAREMAISRMLDEAKAIGANSVIEVLVEYVSMGGLQGSSLIITATGTAVKYK</sequence>
<reference evidence="3" key="1">
    <citation type="submission" date="2011-02" db="EMBL/GenBank/DDBJ databases">
        <title>Complete sequence of Methanobacterium sp. AL-21.</title>
        <authorList>
            <consortium name="US DOE Joint Genome Institute"/>
            <person name="Lucas S."/>
            <person name="Copeland A."/>
            <person name="Lapidus A."/>
            <person name="Cheng J.-F."/>
            <person name="Goodwin L."/>
            <person name="Pitluck S."/>
            <person name="Chertkov O."/>
            <person name="Detter J.C."/>
            <person name="Han C."/>
            <person name="Tapia R."/>
            <person name="Land M."/>
            <person name="Hauser L."/>
            <person name="Kyrpides N."/>
            <person name="Ivanova N."/>
            <person name="Mikhailova N."/>
            <person name="Pagani I."/>
            <person name="Cadillo-Quiroz H."/>
            <person name="Imachi H."/>
            <person name="Zinder S."/>
            <person name="Liu W."/>
            <person name="Woyke T."/>
        </authorList>
    </citation>
    <scope>NUCLEOTIDE SEQUENCE [LARGE SCALE GENOMIC DNA]</scope>
    <source>
        <strain evidence="3">AL-21</strain>
    </source>
</reference>
<keyword evidence="1" id="KW-1133">Transmembrane helix</keyword>
<feature type="transmembrane region" description="Helical" evidence="1">
    <location>
        <begin position="100"/>
        <end position="118"/>
    </location>
</feature>
<evidence type="ECO:0000313" key="2">
    <source>
        <dbReference type="EMBL" id="ADZ09847.1"/>
    </source>
</evidence>
<dbReference type="Proteomes" id="UP000007490">
    <property type="component" value="Chromosome"/>
</dbReference>
<dbReference type="SUPFAM" id="SSF117782">
    <property type="entry name" value="YbjQ-like"/>
    <property type="match status" value="1"/>
</dbReference>
<dbReference type="eggNOG" id="arCOG02288">
    <property type="taxonomic scope" value="Archaea"/>
</dbReference>
<dbReference type="EMBL" id="CP002551">
    <property type="protein sequence ID" value="ADZ09847.1"/>
    <property type="molecule type" value="Genomic_DNA"/>
</dbReference>
<dbReference type="GeneID" id="10278077"/>
<accession>F0T996</accession>
<dbReference type="eggNOG" id="arCOG02287">
    <property type="taxonomic scope" value="Archaea"/>
</dbReference>
<name>F0T996_METLA</name>
<dbReference type="InterPro" id="IPR035439">
    <property type="entry name" value="UPF0145_dom_sf"/>
</dbReference>
<dbReference type="RefSeq" id="WP_013645198.1">
    <property type="nucleotide sequence ID" value="NC_015216.1"/>
</dbReference>
<dbReference type="InterPro" id="IPR002765">
    <property type="entry name" value="UPF0145_YbjQ-like"/>
</dbReference>
<dbReference type="PANTHER" id="PTHR34068">
    <property type="entry name" value="UPF0145 PROTEIN YBJQ"/>
    <property type="match status" value="1"/>
</dbReference>
<keyword evidence="1" id="KW-0812">Transmembrane</keyword>
<organism evidence="2 3">
    <name type="scientific">Methanobacterium lacus (strain AL-21)</name>
    <dbReference type="NCBI Taxonomy" id="877455"/>
    <lineage>
        <taxon>Archaea</taxon>
        <taxon>Methanobacteriati</taxon>
        <taxon>Methanobacteriota</taxon>
        <taxon>Methanomada group</taxon>
        <taxon>Methanobacteria</taxon>
        <taxon>Methanobacteriales</taxon>
        <taxon>Methanobacteriaceae</taxon>
        <taxon>Methanobacterium</taxon>
    </lineage>
</organism>
<proteinExistence type="predicted"/>
<keyword evidence="1" id="KW-0472">Membrane</keyword>
<dbReference type="KEGG" id="mel:Metbo_1620"/>
<keyword evidence="3" id="KW-1185">Reference proteome</keyword>
<feature type="transmembrane region" description="Helical" evidence="1">
    <location>
        <begin position="68"/>
        <end position="88"/>
    </location>
</feature>
<protein>
    <submittedName>
        <fullName evidence="2">Uncharacterized protein</fullName>
    </submittedName>
</protein>
<dbReference type="PANTHER" id="PTHR34068:SF1">
    <property type="entry name" value="UPF0145 PROTEIN YBJQ"/>
    <property type="match status" value="1"/>
</dbReference>
<evidence type="ECO:0000256" key="1">
    <source>
        <dbReference type="SAM" id="Phobius"/>
    </source>
</evidence>
<evidence type="ECO:0000313" key="3">
    <source>
        <dbReference type="Proteomes" id="UP000007490"/>
    </source>
</evidence>